<dbReference type="OrthoDB" id="9800454at2"/>
<dbReference type="PANTHER" id="PTHR43464:SF19">
    <property type="entry name" value="UBIQUINONE BIOSYNTHESIS O-METHYLTRANSFERASE, MITOCHONDRIAL"/>
    <property type="match status" value="1"/>
</dbReference>
<sequence length="255" mass="28329">MPSVQPRTRPDLSRRDAELRELMDDPGCDLAALRRTYARFDVVNSLVAGWAATYRRRIRPLAVPGRPLTLLDVGAGGGDVARALARWAQRDGIDLRVTGIDPDARAHEWASARTRRWSARHPRAVPPVFRRVTSRELVAAGEAFDVVVSNHLLHHLDPGPVRELAADSERLAGRLVLHNDLVRSPAAYRLYSVGVLPLAPGSFLRTDGLRSLRRAYLPHELRGLTGPGWEVLPGSFGHQQLVRDRSLPVHARPPR</sequence>
<dbReference type="NCBIfam" id="NF004851">
    <property type="entry name" value="PRK06202.1"/>
    <property type="match status" value="1"/>
</dbReference>
<evidence type="ECO:0000256" key="3">
    <source>
        <dbReference type="ARBA" id="ARBA00022691"/>
    </source>
</evidence>
<protein>
    <submittedName>
        <fullName evidence="4">Uncharacterized protein</fullName>
    </submittedName>
</protein>
<dbReference type="PANTHER" id="PTHR43464">
    <property type="entry name" value="METHYLTRANSFERASE"/>
    <property type="match status" value="1"/>
</dbReference>
<evidence type="ECO:0000313" key="4">
    <source>
        <dbReference type="EMBL" id="KHD98928.1"/>
    </source>
</evidence>
<keyword evidence="3" id="KW-0949">S-adenosyl-L-methionine</keyword>
<dbReference type="CDD" id="cd02440">
    <property type="entry name" value="AdoMet_MTases"/>
    <property type="match status" value="1"/>
</dbReference>
<dbReference type="EMBL" id="JSUH01000001">
    <property type="protein sequence ID" value="KHD98928.1"/>
    <property type="molecule type" value="Genomic_DNA"/>
</dbReference>
<comment type="caution">
    <text evidence="4">The sequence shown here is derived from an EMBL/GenBank/DDBJ whole genome shotgun (WGS) entry which is preliminary data.</text>
</comment>
<dbReference type="SUPFAM" id="SSF53335">
    <property type="entry name" value="S-adenosyl-L-methionine-dependent methyltransferases"/>
    <property type="match status" value="1"/>
</dbReference>
<dbReference type="InterPro" id="IPR029063">
    <property type="entry name" value="SAM-dependent_MTases_sf"/>
</dbReference>
<dbReference type="GO" id="GO:0008168">
    <property type="term" value="F:methyltransferase activity"/>
    <property type="evidence" value="ECO:0007669"/>
    <property type="project" value="UniProtKB-KW"/>
</dbReference>
<dbReference type="AlphaFoldDB" id="A0A0A6VXF9"/>
<dbReference type="Pfam" id="PF13489">
    <property type="entry name" value="Methyltransf_23"/>
    <property type="match status" value="1"/>
</dbReference>
<evidence type="ECO:0000256" key="1">
    <source>
        <dbReference type="ARBA" id="ARBA00022603"/>
    </source>
</evidence>
<keyword evidence="1" id="KW-0489">Methyltransferase</keyword>
<dbReference type="RefSeq" id="WP_035923359.1">
    <property type="nucleotide sequence ID" value="NZ_JSUH01000001.1"/>
</dbReference>
<reference evidence="4 5" key="1">
    <citation type="journal article" date="2003" name="Int. J. Syst. Evol. Microbiol.">
        <title>Kocuria polaris sp. nov., an orange-pigmented psychrophilic bacterium isolated from an Antarctic cyanobacterial mat sample.</title>
        <authorList>
            <person name="Reddy G.S."/>
            <person name="Prakash J.S."/>
            <person name="Prabahar V."/>
            <person name="Matsumoto G.I."/>
            <person name="Stackebrandt E."/>
            <person name="Shivaji S."/>
        </authorList>
    </citation>
    <scope>NUCLEOTIDE SEQUENCE [LARGE SCALE GENOMIC DNA]</scope>
    <source>
        <strain evidence="4 5">CMS 76or</strain>
    </source>
</reference>
<name>A0A0A6VXF9_KOCRO</name>
<organism evidence="4 5">
    <name type="scientific">Kocuria rosea subsp. polaris</name>
    <dbReference type="NCBI Taxonomy" id="136273"/>
    <lineage>
        <taxon>Bacteria</taxon>
        <taxon>Bacillati</taxon>
        <taxon>Actinomycetota</taxon>
        <taxon>Actinomycetes</taxon>
        <taxon>Micrococcales</taxon>
        <taxon>Micrococcaceae</taxon>
        <taxon>Kocuria</taxon>
    </lineage>
</organism>
<dbReference type="Proteomes" id="UP000030466">
    <property type="component" value="Unassembled WGS sequence"/>
</dbReference>
<dbReference type="Gene3D" id="3.40.50.150">
    <property type="entry name" value="Vaccinia Virus protein VP39"/>
    <property type="match status" value="1"/>
</dbReference>
<proteinExistence type="predicted"/>
<dbReference type="GO" id="GO:0032259">
    <property type="term" value="P:methylation"/>
    <property type="evidence" value="ECO:0007669"/>
    <property type="project" value="UniProtKB-KW"/>
</dbReference>
<evidence type="ECO:0000256" key="2">
    <source>
        <dbReference type="ARBA" id="ARBA00022679"/>
    </source>
</evidence>
<evidence type="ECO:0000313" key="5">
    <source>
        <dbReference type="Proteomes" id="UP000030466"/>
    </source>
</evidence>
<gene>
    <name evidence="4" type="ORF">GY22_00775</name>
</gene>
<keyword evidence="2" id="KW-0808">Transferase</keyword>
<accession>A0A0A6VXF9</accession>
<keyword evidence="5" id="KW-1185">Reference proteome</keyword>